<proteinExistence type="inferred from homology"/>
<keyword evidence="2 7" id="KW-0067">ATP-binding</keyword>
<dbReference type="NCBIfam" id="TIGR00196">
    <property type="entry name" value="yjeF_cterm"/>
    <property type="match status" value="1"/>
</dbReference>
<evidence type="ECO:0000256" key="5">
    <source>
        <dbReference type="ARBA" id="ARBA00023239"/>
    </source>
</evidence>
<dbReference type="Pfam" id="PF01256">
    <property type="entry name" value="Carb_kinase"/>
    <property type="match status" value="1"/>
</dbReference>
<evidence type="ECO:0000256" key="3">
    <source>
        <dbReference type="ARBA" id="ARBA00022857"/>
    </source>
</evidence>
<sequence>METIDSACRKLIPVLHRAMHKGDCGRIGVFGGCEEYTGAPYFAAATALKMGADISYLFCEKAAGHVIKTYSPELIVLPYLRSTNATNSNYSLADIQNKIVEMSKKIHAFSIGSGLGHDSNMQESMIGVLKHAKYNNIPTVLDADIIQSIAKNPELVYGKKNAILTPNVNEFKSLILELKLDNTLPTDQIVKNCALALGGVTIILKGENDIISNGETILICDELGGLKRCGGQGDILAGATATFLGWSVCYQQRRWNHDSTVPTDKMPLLCAYAACKVIRIASRLAFEANDFSTQPSDVLIMVPKSLKLAFETKTMPHGCL</sequence>
<dbReference type="CDD" id="cd01171">
    <property type="entry name" value="YXKO-related"/>
    <property type="match status" value="1"/>
</dbReference>
<dbReference type="PROSITE" id="PS51383">
    <property type="entry name" value="YJEF_C_3"/>
    <property type="match status" value="1"/>
</dbReference>
<keyword evidence="4 7" id="KW-0520">NAD</keyword>
<dbReference type="SUPFAM" id="SSF53613">
    <property type="entry name" value="Ribokinase-like"/>
    <property type="match status" value="1"/>
</dbReference>
<protein>
    <recommendedName>
        <fullName evidence="7">ATP-dependent (S)-NAD(P)H-hydrate dehydratase</fullName>
        <ecNumber evidence="7">4.2.1.93</ecNumber>
    </recommendedName>
    <alternativeName>
        <fullName evidence="7">ATP-dependent NAD(P)HX dehydratase</fullName>
    </alternativeName>
</protein>
<evidence type="ECO:0000313" key="9">
    <source>
        <dbReference type="EMBL" id="PVU93544.1"/>
    </source>
</evidence>
<evidence type="ECO:0000256" key="7">
    <source>
        <dbReference type="HAMAP-Rule" id="MF_03157"/>
    </source>
</evidence>
<evidence type="ECO:0000256" key="6">
    <source>
        <dbReference type="ARBA" id="ARBA00047472"/>
    </source>
</evidence>
<dbReference type="Proteomes" id="UP000245383">
    <property type="component" value="Unassembled WGS sequence"/>
</dbReference>
<keyword evidence="5 7" id="KW-0456">Lyase</keyword>
<name>A0A2T9YMP4_9FUNG</name>
<feature type="binding site" evidence="7">
    <location>
        <begin position="224"/>
        <end position="233"/>
    </location>
    <ligand>
        <name>ATP</name>
        <dbReference type="ChEBI" id="CHEBI:30616"/>
    </ligand>
</feature>
<dbReference type="EC" id="4.2.1.93" evidence="7"/>
<keyword evidence="3" id="KW-0521">NADP</keyword>
<dbReference type="GO" id="GO:0005737">
    <property type="term" value="C:cytoplasm"/>
    <property type="evidence" value="ECO:0007669"/>
    <property type="project" value="UniProtKB-SubCell"/>
</dbReference>
<comment type="catalytic activity">
    <reaction evidence="7">
        <text>(6S)-NADHX + ATP = ADP + phosphate + NADH + H(+)</text>
        <dbReference type="Rhea" id="RHEA:19017"/>
        <dbReference type="ChEBI" id="CHEBI:15378"/>
        <dbReference type="ChEBI" id="CHEBI:30616"/>
        <dbReference type="ChEBI" id="CHEBI:43474"/>
        <dbReference type="ChEBI" id="CHEBI:57945"/>
        <dbReference type="ChEBI" id="CHEBI:64074"/>
        <dbReference type="ChEBI" id="CHEBI:456216"/>
        <dbReference type="EC" id="4.2.1.93"/>
    </reaction>
</comment>
<evidence type="ECO:0000313" key="10">
    <source>
        <dbReference type="Proteomes" id="UP000245383"/>
    </source>
</evidence>
<feature type="binding site" evidence="7">
    <location>
        <begin position="205"/>
        <end position="209"/>
    </location>
    <ligand>
        <name>ATP</name>
        <dbReference type="ChEBI" id="CHEBI:30616"/>
    </ligand>
</feature>
<feature type="binding site" evidence="7">
    <location>
        <position position="234"/>
    </location>
    <ligand>
        <name>(6S)-NADPHX</name>
        <dbReference type="ChEBI" id="CHEBI:64076"/>
    </ligand>
</feature>
<dbReference type="GO" id="GO:0110051">
    <property type="term" value="P:metabolite repair"/>
    <property type="evidence" value="ECO:0007669"/>
    <property type="project" value="TreeGrafter"/>
</dbReference>
<comment type="caution">
    <text evidence="9">The sequence shown here is derived from an EMBL/GenBank/DDBJ whole genome shotgun (WGS) entry which is preliminary data.</text>
</comment>
<feature type="binding site" evidence="7">
    <location>
        <begin position="167"/>
        <end position="173"/>
    </location>
    <ligand>
        <name>(6S)-NADPHX</name>
        <dbReference type="ChEBI" id="CHEBI:64076"/>
    </ligand>
</feature>
<comment type="subcellular location">
    <subcellularLocation>
        <location evidence="7">Cytoplasm</location>
    </subcellularLocation>
</comment>
<keyword evidence="7" id="KW-0963">Cytoplasm</keyword>
<evidence type="ECO:0000256" key="4">
    <source>
        <dbReference type="ARBA" id="ARBA00023027"/>
    </source>
</evidence>
<gene>
    <name evidence="9" type="ORF">BB561_003209</name>
</gene>
<evidence type="ECO:0000259" key="8">
    <source>
        <dbReference type="PROSITE" id="PS51383"/>
    </source>
</evidence>
<organism evidence="9 10">
    <name type="scientific">Smittium simulii</name>
    <dbReference type="NCBI Taxonomy" id="133385"/>
    <lineage>
        <taxon>Eukaryota</taxon>
        <taxon>Fungi</taxon>
        <taxon>Fungi incertae sedis</taxon>
        <taxon>Zoopagomycota</taxon>
        <taxon>Kickxellomycotina</taxon>
        <taxon>Harpellomycetes</taxon>
        <taxon>Harpellales</taxon>
        <taxon>Legeriomycetaceae</taxon>
        <taxon>Smittium</taxon>
    </lineage>
</organism>
<keyword evidence="1 7" id="KW-0547">Nucleotide-binding</keyword>
<feature type="domain" description="YjeF C-terminal" evidence="8">
    <location>
        <begin position="4"/>
        <end position="309"/>
    </location>
</feature>
<comment type="similarity">
    <text evidence="7">Belongs to the NnrD/CARKD family.</text>
</comment>
<dbReference type="AlphaFoldDB" id="A0A2T9YMP4"/>
<dbReference type="PANTHER" id="PTHR12592:SF0">
    <property type="entry name" value="ATP-DEPENDENT (S)-NAD(P)H-HYDRATE DEHYDRATASE"/>
    <property type="match status" value="1"/>
</dbReference>
<dbReference type="HAMAP" id="MF_01965">
    <property type="entry name" value="NADHX_dehydratase"/>
    <property type="match status" value="1"/>
</dbReference>
<comment type="catalytic activity">
    <reaction evidence="6 7">
        <text>(6S)-NADPHX + ATP = ADP + phosphate + NADPH + H(+)</text>
        <dbReference type="Rhea" id="RHEA:32231"/>
        <dbReference type="ChEBI" id="CHEBI:15378"/>
        <dbReference type="ChEBI" id="CHEBI:30616"/>
        <dbReference type="ChEBI" id="CHEBI:43474"/>
        <dbReference type="ChEBI" id="CHEBI:57783"/>
        <dbReference type="ChEBI" id="CHEBI:64076"/>
        <dbReference type="ChEBI" id="CHEBI:456216"/>
        <dbReference type="EC" id="4.2.1.93"/>
    </reaction>
</comment>
<dbReference type="EMBL" id="MBFR01000125">
    <property type="protein sequence ID" value="PVU93544.1"/>
    <property type="molecule type" value="Genomic_DNA"/>
</dbReference>
<accession>A0A2T9YMP4</accession>
<dbReference type="GO" id="GO:0046496">
    <property type="term" value="P:nicotinamide nucleotide metabolic process"/>
    <property type="evidence" value="ECO:0007669"/>
    <property type="project" value="UniProtKB-UniRule"/>
</dbReference>
<keyword evidence="7" id="KW-0597">Phosphoprotein</keyword>
<feature type="binding site" evidence="7">
    <location>
        <position position="114"/>
    </location>
    <ligand>
        <name>(6S)-NADPHX</name>
        <dbReference type="ChEBI" id="CHEBI:64076"/>
    </ligand>
</feature>
<comment type="function">
    <text evidence="7">Catalyzes the dehydration of the S-form of NAD(P)HX at the expense of ATP, which is converted to ADP. Together with NAD(P)HX epimerase, which catalyzes the epimerization of the S- and R-forms, the enzyme allows the repair of both epimers of NAD(P)HX, a damaged form of NAD(P)H that is a result of enzymatic or heat-dependent hydration.</text>
</comment>
<evidence type="ECO:0000256" key="1">
    <source>
        <dbReference type="ARBA" id="ARBA00022741"/>
    </source>
</evidence>
<keyword evidence="10" id="KW-1185">Reference proteome</keyword>
<dbReference type="OrthoDB" id="8110916at2759"/>
<reference evidence="9 10" key="1">
    <citation type="journal article" date="2018" name="MBio">
        <title>Comparative Genomics Reveals the Core Gene Toolbox for the Fungus-Insect Symbiosis.</title>
        <authorList>
            <person name="Wang Y."/>
            <person name="Stata M."/>
            <person name="Wang W."/>
            <person name="Stajich J.E."/>
            <person name="White M.M."/>
            <person name="Moncalvo J.M."/>
        </authorList>
    </citation>
    <scope>NUCLEOTIDE SEQUENCE [LARGE SCALE GENOMIC DNA]</scope>
    <source>
        <strain evidence="9 10">SWE-8-4</strain>
    </source>
</reference>
<dbReference type="InterPro" id="IPR000631">
    <property type="entry name" value="CARKD"/>
</dbReference>
<evidence type="ECO:0000256" key="2">
    <source>
        <dbReference type="ARBA" id="ARBA00022840"/>
    </source>
</evidence>
<dbReference type="PANTHER" id="PTHR12592">
    <property type="entry name" value="ATP-DEPENDENT (S)-NAD(P)H-HYDRATE DEHYDRATASE FAMILY MEMBER"/>
    <property type="match status" value="1"/>
</dbReference>
<dbReference type="Gene3D" id="3.40.1190.20">
    <property type="match status" value="1"/>
</dbReference>
<comment type="cofactor">
    <cofactor evidence="7">
        <name>Mg(2+)</name>
        <dbReference type="ChEBI" id="CHEBI:18420"/>
    </cofactor>
</comment>
<dbReference type="GO" id="GO:0047453">
    <property type="term" value="F:ATP-dependent NAD(P)H-hydrate dehydratase activity"/>
    <property type="evidence" value="ECO:0007669"/>
    <property type="project" value="UniProtKB-UniRule"/>
</dbReference>
<dbReference type="InterPro" id="IPR029056">
    <property type="entry name" value="Ribokinase-like"/>
</dbReference>
<dbReference type="STRING" id="133385.A0A2T9YMP4"/>
<dbReference type="GO" id="GO:0005524">
    <property type="term" value="F:ATP binding"/>
    <property type="evidence" value="ECO:0007669"/>
    <property type="project" value="UniProtKB-KW"/>
</dbReference>